<dbReference type="PROSITE" id="PS51257">
    <property type="entry name" value="PROKAR_LIPOPROTEIN"/>
    <property type="match status" value="1"/>
</dbReference>
<evidence type="ECO:0000313" key="3">
    <source>
        <dbReference type="EMBL" id="RGU58200.1"/>
    </source>
</evidence>
<comment type="caution">
    <text evidence="3">The sequence shown here is derived from an EMBL/GenBank/DDBJ whole genome shotgun (WGS) entry which is preliminary data.</text>
</comment>
<keyword evidence="1" id="KW-0732">Signal</keyword>
<dbReference type="Pfam" id="PF16389">
    <property type="entry name" value="DUF4998"/>
    <property type="match status" value="1"/>
</dbReference>
<proteinExistence type="predicted"/>
<dbReference type="Gene3D" id="2.60.120.260">
    <property type="entry name" value="Galactose-binding domain-like"/>
    <property type="match status" value="1"/>
</dbReference>
<dbReference type="EMBL" id="QRYC01000003">
    <property type="protein sequence ID" value="RGU58200.1"/>
    <property type="molecule type" value="Genomic_DNA"/>
</dbReference>
<dbReference type="Proteomes" id="UP000284243">
    <property type="component" value="Unassembled WGS sequence"/>
</dbReference>
<feature type="signal peptide" evidence="1">
    <location>
        <begin position="1"/>
        <end position="22"/>
    </location>
</feature>
<feature type="chain" id="PRO_5019323546" description="F5/8 type C domain-containing protein" evidence="1">
    <location>
        <begin position="23"/>
        <end position="402"/>
    </location>
</feature>
<sequence>MKKRMLYKLSWGILLAGLTACSDLTDSYKEYLDWGERVYAGKMDSVGVRPGRLRQQLDFFYTSPRLSRGVIYWNQKQDSLEFDIPADGSRQFSKIISPLAEGEYGYIVYTYDQYGNPSRPLEYSGRVYGPSYESILLTADLEKVENHDTQFYIKWKNVSEMEGMNLRYENKSGRMDTLFVPSSQAECTVDAVPGSEYSYTTIHRPGHSIDSLVSEAVIGKFPYYKTGFHIYNLPTNTPTEWGWNPENLCDGNLETGWHTGEGSGGKLPHQMTFELDRPTELHTFKIYQRAQDDWAFRAGNPKKYTLWGTNSLPAEDGSDEGWTMLGEFQSVKPSGLPVGTLTDADIAYARAGESYDIPEVGIFRYLRIKVLESWGGEQAVHFMELEFFGIPHEETGINDSNI</sequence>
<evidence type="ECO:0000259" key="2">
    <source>
        <dbReference type="PROSITE" id="PS50022"/>
    </source>
</evidence>
<dbReference type="InterPro" id="IPR000421">
    <property type="entry name" value="FA58C"/>
</dbReference>
<evidence type="ECO:0000256" key="1">
    <source>
        <dbReference type="SAM" id="SignalP"/>
    </source>
</evidence>
<dbReference type="Pfam" id="PF16391">
    <property type="entry name" value="DUF5000"/>
    <property type="match status" value="1"/>
</dbReference>
<organism evidence="3 4">
    <name type="scientific">Odoribacter splanchnicus</name>
    <dbReference type="NCBI Taxonomy" id="28118"/>
    <lineage>
        <taxon>Bacteria</taxon>
        <taxon>Pseudomonadati</taxon>
        <taxon>Bacteroidota</taxon>
        <taxon>Bacteroidia</taxon>
        <taxon>Bacteroidales</taxon>
        <taxon>Odoribacteraceae</taxon>
        <taxon>Odoribacter</taxon>
    </lineage>
</organism>
<dbReference type="InterPro" id="IPR008979">
    <property type="entry name" value="Galactose-bd-like_sf"/>
</dbReference>
<evidence type="ECO:0000313" key="4">
    <source>
        <dbReference type="Proteomes" id="UP000284243"/>
    </source>
</evidence>
<dbReference type="PROSITE" id="PS50022">
    <property type="entry name" value="FA58C_3"/>
    <property type="match status" value="1"/>
</dbReference>
<dbReference type="SUPFAM" id="SSF49785">
    <property type="entry name" value="Galactose-binding domain-like"/>
    <property type="match status" value="1"/>
</dbReference>
<gene>
    <name evidence="3" type="ORF">DWW57_03875</name>
</gene>
<protein>
    <recommendedName>
        <fullName evidence="2">F5/8 type C domain-containing protein</fullName>
    </recommendedName>
</protein>
<name>A0A412TX33_9BACT</name>
<reference evidence="3 4" key="1">
    <citation type="submission" date="2018-08" db="EMBL/GenBank/DDBJ databases">
        <title>A genome reference for cultivated species of the human gut microbiota.</title>
        <authorList>
            <person name="Zou Y."/>
            <person name="Xue W."/>
            <person name="Luo G."/>
        </authorList>
    </citation>
    <scope>NUCLEOTIDE SEQUENCE [LARGE SCALE GENOMIC DNA]</scope>
    <source>
        <strain evidence="3 4">AF16-14</strain>
    </source>
</reference>
<dbReference type="AlphaFoldDB" id="A0A412TX33"/>
<dbReference type="RefSeq" id="WP_118160030.1">
    <property type="nucleotide sequence ID" value="NZ_JBCOLM010000010.1"/>
</dbReference>
<accession>A0A412TX33</accession>
<feature type="domain" description="F5/8 type C" evidence="2">
    <location>
        <begin position="213"/>
        <end position="390"/>
    </location>
</feature>
<dbReference type="InterPro" id="IPR032164">
    <property type="entry name" value="DUF5000"/>
</dbReference>